<proteinExistence type="inferred from homology"/>
<evidence type="ECO:0000256" key="3">
    <source>
        <dbReference type="ARBA" id="ARBA00023295"/>
    </source>
</evidence>
<accession>A0A9D1XBZ7</accession>
<dbReference type="GO" id="GO:0004553">
    <property type="term" value="F:hydrolase activity, hydrolyzing O-glycosyl compounds"/>
    <property type="evidence" value="ECO:0007669"/>
    <property type="project" value="InterPro"/>
</dbReference>
<dbReference type="Gene3D" id="2.115.10.20">
    <property type="entry name" value="Glycosyl hydrolase domain, family 43"/>
    <property type="match status" value="1"/>
</dbReference>
<reference evidence="8" key="2">
    <citation type="submission" date="2021-04" db="EMBL/GenBank/DDBJ databases">
        <authorList>
            <person name="Gilroy R."/>
        </authorList>
    </citation>
    <scope>NUCLEOTIDE SEQUENCE</scope>
    <source>
        <strain evidence="8">CHK183-1962</strain>
    </source>
</reference>
<dbReference type="GO" id="GO:0005975">
    <property type="term" value="P:carbohydrate metabolic process"/>
    <property type="evidence" value="ECO:0007669"/>
    <property type="project" value="InterPro"/>
</dbReference>
<dbReference type="SUPFAM" id="SSF49899">
    <property type="entry name" value="Concanavalin A-like lectins/glucanases"/>
    <property type="match status" value="1"/>
</dbReference>
<sequence length="529" mass="60842">MNQKTFQNPLKSGFYPDPSICRVGEDYYMVTSSFVYFPGLPIFHSKDLVHWEQIGHGIHSPEQLDYKNCETSLGLWAPSIRYHNGLFYIINTFVSEGREARRDNYIITAKNPAGPWSKACFVEGADGIDSSLFFDDDGKMYYAGNYIVSDPVYEGHHGIYLCELDPETFQFKGERTVIWNGLKTRSKWIEAPHIYKHDGWYYLIVAEGGTFTNHSVMMARCRTIDGDYEICPRNPIVSHRHMSLMSEISVVGHADIVETQNGEWWMVLLGVRPYDGFGGPHFNLGRETFMVPVVWESDGWLRVDNENGIVNREERLPDLPVYLASPSFCSDNFESDTLNFCWNSIHPAAEPFWSLTDRPGCLRLFLREEVMHEICTPAFLGRRQQHKNFRMQFAMDFRPEAEYEEAGAALVQDDRYHYTYTVRRKDGARVLTLTKVKNHVRTVLAETPLEQDGRVYLTVTATPEGYHFYYGFCDQEFRLLCKNVDPTLLSSLVNEGFTGAYLGMYATSNHKASGNYADFDWILYEAAES</sequence>
<name>A0A9D1XBZ7_9FIRM</name>
<protein>
    <submittedName>
        <fullName evidence="8">Glycoside hydrolase family 43 protein</fullName>
    </submittedName>
</protein>
<feature type="site" description="Important for catalytic activity, responsible for pKa modulation of the active site Glu and correct orientation of both the proton donor and substrate" evidence="5">
    <location>
        <position position="129"/>
    </location>
</feature>
<feature type="domain" description="Beta-xylosidase C-terminal Concanavalin A-like" evidence="7">
    <location>
        <begin position="330"/>
        <end position="525"/>
    </location>
</feature>
<evidence type="ECO:0000256" key="4">
    <source>
        <dbReference type="PIRSR" id="PIRSR606710-1"/>
    </source>
</evidence>
<keyword evidence="3 6" id="KW-0326">Glycosidase</keyword>
<dbReference type="Gene3D" id="2.60.120.200">
    <property type="match status" value="1"/>
</dbReference>
<dbReference type="InterPro" id="IPR051795">
    <property type="entry name" value="Glycosyl_Hydrlase_43"/>
</dbReference>
<dbReference type="InterPro" id="IPR013320">
    <property type="entry name" value="ConA-like_dom_sf"/>
</dbReference>
<dbReference type="InterPro" id="IPR006710">
    <property type="entry name" value="Glyco_hydro_43"/>
</dbReference>
<evidence type="ECO:0000313" key="9">
    <source>
        <dbReference type="Proteomes" id="UP000886890"/>
    </source>
</evidence>
<evidence type="ECO:0000256" key="5">
    <source>
        <dbReference type="PIRSR" id="PIRSR606710-2"/>
    </source>
</evidence>
<dbReference type="InterPro" id="IPR023296">
    <property type="entry name" value="Glyco_hydro_beta-prop_sf"/>
</dbReference>
<dbReference type="InterPro" id="IPR041542">
    <property type="entry name" value="GH43_C2"/>
</dbReference>
<dbReference type="AlphaFoldDB" id="A0A9D1XBZ7"/>
<reference evidence="8" key="1">
    <citation type="journal article" date="2021" name="PeerJ">
        <title>Extensive microbial diversity within the chicken gut microbiome revealed by metagenomics and culture.</title>
        <authorList>
            <person name="Gilroy R."/>
            <person name="Ravi A."/>
            <person name="Getino M."/>
            <person name="Pursley I."/>
            <person name="Horton D.L."/>
            <person name="Alikhan N.F."/>
            <person name="Baker D."/>
            <person name="Gharbi K."/>
            <person name="Hall N."/>
            <person name="Watson M."/>
            <person name="Adriaenssens E.M."/>
            <person name="Foster-Nyarko E."/>
            <person name="Jarju S."/>
            <person name="Secka A."/>
            <person name="Antonio M."/>
            <person name="Oren A."/>
            <person name="Chaudhuri R.R."/>
            <person name="La Ragione R."/>
            <person name="Hildebrand F."/>
            <person name="Pallen M.J."/>
        </authorList>
    </citation>
    <scope>NUCLEOTIDE SEQUENCE</scope>
    <source>
        <strain evidence="8">CHK183-1962</strain>
    </source>
</reference>
<dbReference type="Pfam" id="PF04616">
    <property type="entry name" value="Glyco_hydro_43"/>
    <property type="match status" value="1"/>
</dbReference>
<dbReference type="Proteomes" id="UP000886890">
    <property type="component" value="Unassembled WGS sequence"/>
</dbReference>
<evidence type="ECO:0000313" key="8">
    <source>
        <dbReference type="EMBL" id="HIX76698.1"/>
    </source>
</evidence>
<keyword evidence="2 6" id="KW-0378">Hydrolase</keyword>
<dbReference type="PANTHER" id="PTHR42812:SF12">
    <property type="entry name" value="BETA-XYLOSIDASE-RELATED"/>
    <property type="match status" value="1"/>
</dbReference>
<feature type="active site" description="Proton donor" evidence="4">
    <location>
        <position position="190"/>
    </location>
</feature>
<comment type="caution">
    <text evidence="8">The sequence shown here is derived from an EMBL/GenBank/DDBJ whole genome shotgun (WGS) entry which is preliminary data.</text>
</comment>
<evidence type="ECO:0000256" key="6">
    <source>
        <dbReference type="RuleBase" id="RU361187"/>
    </source>
</evidence>
<dbReference type="Pfam" id="PF17851">
    <property type="entry name" value="GH43_C2"/>
    <property type="match status" value="1"/>
</dbReference>
<gene>
    <name evidence="8" type="ORF">H9734_03765</name>
</gene>
<organism evidence="8 9">
    <name type="scientific">Candidatus Fusicatenibacter merdavium</name>
    <dbReference type="NCBI Taxonomy" id="2838600"/>
    <lineage>
        <taxon>Bacteria</taxon>
        <taxon>Bacillati</taxon>
        <taxon>Bacillota</taxon>
        <taxon>Clostridia</taxon>
        <taxon>Lachnospirales</taxon>
        <taxon>Lachnospiraceae</taxon>
        <taxon>Fusicatenibacter</taxon>
    </lineage>
</organism>
<evidence type="ECO:0000259" key="7">
    <source>
        <dbReference type="Pfam" id="PF17851"/>
    </source>
</evidence>
<dbReference type="CDD" id="cd18617">
    <property type="entry name" value="GH43_XynB-like"/>
    <property type="match status" value="1"/>
</dbReference>
<feature type="active site" description="Proton acceptor" evidence="4">
    <location>
        <position position="17"/>
    </location>
</feature>
<dbReference type="PANTHER" id="PTHR42812">
    <property type="entry name" value="BETA-XYLOSIDASE"/>
    <property type="match status" value="1"/>
</dbReference>
<dbReference type="EMBL" id="DXEK01000061">
    <property type="protein sequence ID" value="HIX76698.1"/>
    <property type="molecule type" value="Genomic_DNA"/>
</dbReference>
<dbReference type="SUPFAM" id="SSF75005">
    <property type="entry name" value="Arabinanase/levansucrase/invertase"/>
    <property type="match status" value="1"/>
</dbReference>
<comment type="similarity">
    <text evidence="1 6">Belongs to the glycosyl hydrolase 43 family.</text>
</comment>
<evidence type="ECO:0000256" key="2">
    <source>
        <dbReference type="ARBA" id="ARBA00022801"/>
    </source>
</evidence>
<evidence type="ECO:0000256" key="1">
    <source>
        <dbReference type="ARBA" id="ARBA00009865"/>
    </source>
</evidence>